<evidence type="ECO:0000313" key="2">
    <source>
        <dbReference type="EMBL" id="KAF4972323.1"/>
    </source>
</evidence>
<accession>A0A8H4UAD1</accession>
<name>A0A8H4UAD1_9HYPO</name>
<dbReference type="InterPro" id="IPR029058">
    <property type="entry name" value="AB_hydrolase_fold"/>
</dbReference>
<evidence type="ECO:0000259" key="1">
    <source>
        <dbReference type="Pfam" id="PF12697"/>
    </source>
</evidence>
<dbReference type="PANTHER" id="PTHR37017">
    <property type="entry name" value="AB HYDROLASE-1 DOMAIN-CONTAINING PROTEIN-RELATED"/>
    <property type="match status" value="1"/>
</dbReference>
<dbReference type="PANTHER" id="PTHR37017:SF11">
    <property type="entry name" value="ESTERASE_LIPASE_THIOESTERASE DOMAIN-CONTAINING PROTEIN"/>
    <property type="match status" value="1"/>
</dbReference>
<sequence length="258" mass="28246">MGSINNEKPVILVVTGAWHPPQCYESLKTEITALGYKCVIPLMPSMGHAARGVTWREDKNKILQIATPYFEEGREVVLIGHSYGGIPSAASAEDQGVQERAARGLKGGFHSIIFLAAFAVPVKGWDLLTTLGGQWPEWQENQESYTKNKLSNINSKGFKLLYGDATSEDQAKEVWANVLPHSQDAFETPIDFVAADITIPKTYLVCEKDEILPVSLQEQLVKSTPGLKEARMAAGHSPFVGKAVETAKLLVDIVEARI</sequence>
<dbReference type="InterPro" id="IPR000073">
    <property type="entry name" value="AB_hydrolase_1"/>
</dbReference>
<gene>
    <name evidence="2" type="ORF">FSARC_1102</name>
</gene>
<organism evidence="2 3">
    <name type="scientific">Fusarium sarcochroum</name>
    <dbReference type="NCBI Taxonomy" id="1208366"/>
    <lineage>
        <taxon>Eukaryota</taxon>
        <taxon>Fungi</taxon>
        <taxon>Dikarya</taxon>
        <taxon>Ascomycota</taxon>
        <taxon>Pezizomycotina</taxon>
        <taxon>Sordariomycetes</taxon>
        <taxon>Hypocreomycetidae</taxon>
        <taxon>Hypocreales</taxon>
        <taxon>Nectriaceae</taxon>
        <taxon>Fusarium</taxon>
        <taxon>Fusarium lateritium species complex</taxon>
    </lineage>
</organism>
<evidence type="ECO:0000313" key="3">
    <source>
        <dbReference type="Proteomes" id="UP000622797"/>
    </source>
</evidence>
<dbReference type="InterPro" id="IPR052897">
    <property type="entry name" value="Sec-Metab_Biosynth_Hydrolase"/>
</dbReference>
<dbReference type="OrthoDB" id="1263307at2759"/>
<dbReference type="Gene3D" id="3.40.50.1820">
    <property type="entry name" value="alpha/beta hydrolase"/>
    <property type="match status" value="1"/>
</dbReference>
<reference evidence="2" key="2">
    <citation type="submission" date="2020-05" db="EMBL/GenBank/DDBJ databases">
        <authorList>
            <person name="Kim H.-S."/>
            <person name="Proctor R.H."/>
            <person name="Brown D.W."/>
        </authorList>
    </citation>
    <scope>NUCLEOTIDE SEQUENCE</scope>
    <source>
        <strain evidence="2">NRRL 20472</strain>
    </source>
</reference>
<feature type="domain" description="AB hydrolase-1" evidence="1">
    <location>
        <begin position="11"/>
        <end position="247"/>
    </location>
</feature>
<reference evidence="2" key="1">
    <citation type="journal article" date="2020" name="BMC Genomics">
        <title>Correction to: Identification and distribution of gene clusters required for synthesis of sphingolipid metabolism inhibitors in diverse species of the filamentous fungus Fusarium.</title>
        <authorList>
            <person name="Kim H.S."/>
            <person name="Lohmar J.M."/>
            <person name="Busman M."/>
            <person name="Brown D.W."/>
            <person name="Naumann T.A."/>
            <person name="Divon H.H."/>
            <person name="Lysoe E."/>
            <person name="Uhlig S."/>
            <person name="Proctor R.H."/>
        </authorList>
    </citation>
    <scope>NUCLEOTIDE SEQUENCE</scope>
    <source>
        <strain evidence="2">NRRL 20472</strain>
    </source>
</reference>
<comment type="caution">
    <text evidence="2">The sequence shown here is derived from an EMBL/GenBank/DDBJ whole genome shotgun (WGS) entry which is preliminary data.</text>
</comment>
<protein>
    <recommendedName>
        <fullName evidence="1">AB hydrolase-1 domain-containing protein</fullName>
    </recommendedName>
</protein>
<dbReference type="EMBL" id="JABEXW010000061">
    <property type="protein sequence ID" value="KAF4972323.1"/>
    <property type="molecule type" value="Genomic_DNA"/>
</dbReference>
<keyword evidence="3" id="KW-1185">Reference proteome</keyword>
<proteinExistence type="predicted"/>
<dbReference type="Pfam" id="PF12697">
    <property type="entry name" value="Abhydrolase_6"/>
    <property type="match status" value="1"/>
</dbReference>
<dbReference type="Proteomes" id="UP000622797">
    <property type="component" value="Unassembled WGS sequence"/>
</dbReference>
<dbReference type="SUPFAM" id="SSF53474">
    <property type="entry name" value="alpha/beta-Hydrolases"/>
    <property type="match status" value="1"/>
</dbReference>
<dbReference type="AlphaFoldDB" id="A0A8H4UAD1"/>